<protein>
    <submittedName>
        <fullName evidence="1">CLUMA_CG017203, isoform A</fullName>
    </submittedName>
</protein>
<reference evidence="1 2" key="1">
    <citation type="submission" date="2015-04" db="EMBL/GenBank/DDBJ databases">
        <authorList>
            <person name="Syromyatnikov M.Y."/>
            <person name="Popov V.N."/>
        </authorList>
    </citation>
    <scope>NUCLEOTIDE SEQUENCE [LARGE SCALE GENOMIC DNA]</scope>
</reference>
<organism evidence="1 2">
    <name type="scientific">Clunio marinus</name>
    <dbReference type="NCBI Taxonomy" id="568069"/>
    <lineage>
        <taxon>Eukaryota</taxon>
        <taxon>Metazoa</taxon>
        <taxon>Ecdysozoa</taxon>
        <taxon>Arthropoda</taxon>
        <taxon>Hexapoda</taxon>
        <taxon>Insecta</taxon>
        <taxon>Pterygota</taxon>
        <taxon>Neoptera</taxon>
        <taxon>Endopterygota</taxon>
        <taxon>Diptera</taxon>
        <taxon>Nematocera</taxon>
        <taxon>Chironomoidea</taxon>
        <taxon>Chironomidae</taxon>
        <taxon>Clunio</taxon>
    </lineage>
</organism>
<dbReference type="AlphaFoldDB" id="A0A1J1IWM5"/>
<proteinExistence type="predicted"/>
<dbReference type="Proteomes" id="UP000183832">
    <property type="component" value="Unassembled WGS sequence"/>
</dbReference>
<evidence type="ECO:0000313" key="2">
    <source>
        <dbReference type="Proteomes" id="UP000183832"/>
    </source>
</evidence>
<evidence type="ECO:0000313" key="1">
    <source>
        <dbReference type="EMBL" id="CRL04090.1"/>
    </source>
</evidence>
<dbReference type="EMBL" id="CVRI01000061">
    <property type="protein sequence ID" value="CRL04090.1"/>
    <property type="molecule type" value="Genomic_DNA"/>
</dbReference>
<accession>A0A1J1IWM5</accession>
<sequence>MSSTSSEHLCRYTKFSIFTHVFENLKILTLQTQRLTGKTMTSEKMQQKINLTLNKKSIFSNGHDLTND</sequence>
<keyword evidence="2" id="KW-1185">Reference proteome</keyword>
<gene>
    <name evidence="1" type="ORF">CLUMA_CG017203</name>
</gene>
<name>A0A1J1IWM5_9DIPT</name>